<dbReference type="EMBL" id="OIVN01001042">
    <property type="protein sequence ID" value="SPC89080.1"/>
    <property type="molecule type" value="Genomic_DNA"/>
</dbReference>
<feature type="coiled-coil region" evidence="1">
    <location>
        <begin position="446"/>
        <end position="513"/>
    </location>
</feature>
<gene>
    <name evidence="3" type="ORF">FSB_LOCUS16962</name>
    <name evidence="4" type="ORF">FSB_LOCUS22857</name>
</gene>
<keyword evidence="1" id="KW-0175">Coiled coil</keyword>
<feature type="region of interest" description="Disordered" evidence="2">
    <location>
        <begin position="560"/>
        <end position="614"/>
    </location>
</feature>
<evidence type="ECO:0000313" key="4">
    <source>
        <dbReference type="EMBL" id="SPC94975.1"/>
    </source>
</evidence>
<dbReference type="PANTHER" id="PTHR31099:SF28">
    <property type="entry name" value="F5J5.12"/>
    <property type="match status" value="1"/>
</dbReference>
<accession>A0A2N9FPP9</accession>
<dbReference type="AlphaFoldDB" id="A0A2N9FPP9"/>
<evidence type="ECO:0000313" key="3">
    <source>
        <dbReference type="EMBL" id="SPC89080.1"/>
    </source>
</evidence>
<feature type="region of interest" description="Disordered" evidence="2">
    <location>
        <begin position="330"/>
        <end position="350"/>
    </location>
</feature>
<feature type="compositionally biased region" description="Polar residues" evidence="2">
    <location>
        <begin position="280"/>
        <end position="290"/>
    </location>
</feature>
<dbReference type="EMBL" id="OIVN01001528">
    <property type="protein sequence ID" value="SPC94975.1"/>
    <property type="molecule type" value="Genomic_DNA"/>
</dbReference>
<evidence type="ECO:0000256" key="1">
    <source>
        <dbReference type="SAM" id="Coils"/>
    </source>
</evidence>
<evidence type="ECO:0000256" key="2">
    <source>
        <dbReference type="SAM" id="MobiDB-lite"/>
    </source>
</evidence>
<reference evidence="3" key="1">
    <citation type="submission" date="2018-02" db="EMBL/GenBank/DDBJ databases">
        <authorList>
            <person name="Cohen D.B."/>
            <person name="Kent A.D."/>
        </authorList>
    </citation>
    <scope>NUCLEOTIDE SEQUENCE</scope>
</reference>
<proteinExistence type="predicted"/>
<name>A0A2N9FPP9_FAGSY</name>
<sequence>MGRKKTEKGGKLCRFVNTPEAMAVFRHIYEIPTDVGLKYVHWSDALVPASGDLLLPVVAIVEGGIRFPMDPLMADFLSYLRLSPSQVNPNVFRIVMGTAVLNRRLGLELGIHDILRTYILHHNTKTDAYSLRPRDVDFTLVNGLPDTNRGFDEDYLIVSGEWFSSGHKCPTKDGAPDPRRRNPRKSLINIDSLREVWESEICTDDDAQPRSAPLLLRYVVQTKSFLACRLVKDIQAARANPANLALPPVDIRKVLDEDAPGMAGINLRNLLPTRSREGTSETVPVQSTPARSKRARVESSAGPSRPATSTQRGPSALAAQGAVQVTQLGNVVRSGTPVRPGNRSAGEGSTRLWAPRMEYRGADPVAETDCILPVGVDRSATVASALSQAVRLPLDMEEWRKAADDELISNLRRGLLMGVQASLELEDRFRTNKEHLAHANVLATKFQDAKKTAAEAQSLAEAANSKRVEAEESLSEALDSLTKAEDKVRALELELERAKKEAYERGSQDAQDEMGRQLPGMCNLYYTDAWEDALAVLNSGQTTLPSAPLKLPFPGAVPPPSPEAVLNSPLPQLGDVVDLEEVESAEAAGPAHEEPQDAPDGRSVAPDDAGPVNS</sequence>
<dbReference type="PANTHER" id="PTHR31099">
    <property type="entry name" value="OS06G0165300 PROTEIN"/>
    <property type="match status" value="1"/>
</dbReference>
<protein>
    <submittedName>
        <fullName evidence="3">Uncharacterized protein</fullName>
    </submittedName>
</protein>
<organism evidence="3">
    <name type="scientific">Fagus sylvatica</name>
    <name type="common">Beechnut</name>
    <dbReference type="NCBI Taxonomy" id="28930"/>
    <lineage>
        <taxon>Eukaryota</taxon>
        <taxon>Viridiplantae</taxon>
        <taxon>Streptophyta</taxon>
        <taxon>Embryophyta</taxon>
        <taxon>Tracheophyta</taxon>
        <taxon>Spermatophyta</taxon>
        <taxon>Magnoliopsida</taxon>
        <taxon>eudicotyledons</taxon>
        <taxon>Gunneridae</taxon>
        <taxon>Pentapetalae</taxon>
        <taxon>rosids</taxon>
        <taxon>fabids</taxon>
        <taxon>Fagales</taxon>
        <taxon>Fagaceae</taxon>
        <taxon>Fagus</taxon>
    </lineage>
</organism>
<feature type="region of interest" description="Disordered" evidence="2">
    <location>
        <begin position="266"/>
        <end position="317"/>
    </location>
</feature>